<feature type="transmembrane region" description="Helical" evidence="8">
    <location>
        <begin position="208"/>
        <end position="229"/>
    </location>
</feature>
<evidence type="ECO:0000256" key="5">
    <source>
        <dbReference type="ARBA" id="ARBA00022833"/>
    </source>
</evidence>
<dbReference type="KEGG" id="slx:SLAV_02290"/>
<keyword evidence="3" id="KW-0479">Metal-binding</keyword>
<dbReference type="OrthoDB" id="4889053at2"/>
<feature type="transmembrane region" description="Helical" evidence="8">
    <location>
        <begin position="375"/>
        <end position="396"/>
    </location>
</feature>
<evidence type="ECO:0000256" key="4">
    <source>
        <dbReference type="ARBA" id="ARBA00022801"/>
    </source>
</evidence>
<dbReference type="AlphaFoldDB" id="A0A2K8P6K3"/>
<feature type="transmembrane region" description="Helical" evidence="8">
    <location>
        <begin position="761"/>
        <end position="781"/>
    </location>
</feature>
<comment type="cofactor">
    <cofactor evidence="1">
        <name>Zn(2+)</name>
        <dbReference type="ChEBI" id="CHEBI:29105"/>
    </cofactor>
</comment>
<dbReference type="EMBL" id="CP024985">
    <property type="protein sequence ID" value="ATZ22382.1"/>
    <property type="molecule type" value="Genomic_DNA"/>
</dbReference>
<keyword evidence="4" id="KW-0378">Hydrolase</keyword>
<gene>
    <name evidence="9" type="ORF">SLAV_02290</name>
</gene>
<feature type="transmembrane region" description="Helical" evidence="8">
    <location>
        <begin position="94"/>
        <end position="115"/>
    </location>
</feature>
<keyword evidence="8" id="KW-0812">Transmembrane</keyword>
<evidence type="ECO:0000256" key="7">
    <source>
        <dbReference type="SAM" id="MobiDB-lite"/>
    </source>
</evidence>
<feature type="transmembrane region" description="Helical" evidence="8">
    <location>
        <begin position="470"/>
        <end position="491"/>
    </location>
</feature>
<feature type="transmembrane region" description="Helical" evidence="8">
    <location>
        <begin position="574"/>
        <end position="596"/>
    </location>
</feature>
<dbReference type="GO" id="GO:0004222">
    <property type="term" value="F:metalloendopeptidase activity"/>
    <property type="evidence" value="ECO:0007669"/>
    <property type="project" value="InterPro"/>
</dbReference>
<keyword evidence="10" id="KW-1185">Reference proteome</keyword>
<feature type="transmembrane region" description="Helical" evidence="8">
    <location>
        <begin position="408"/>
        <end position="432"/>
    </location>
</feature>
<feature type="transmembrane region" description="Helical" evidence="8">
    <location>
        <begin position="20"/>
        <end position="39"/>
    </location>
</feature>
<evidence type="ECO:0000313" key="9">
    <source>
        <dbReference type="EMBL" id="ATZ22382.1"/>
    </source>
</evidence>
<keyword evidence="8" id="KW-0472">Membrane</keyword>
<organism evidence="9 10">
    <name type="scientific">Streptomyces lavendulae subsp. lavendulae</name>
    <dbReference type="NCBI Taxonomy" id="58340"/>
    <lineage>
        <taxon>Bacteria</taxon>
        <taxon>Bacillati</taxon>
        <taxon>Actinomycetota</taxon>
        <taxon>Actinomycetes</taxon>
        <taxon>Kitasatosporales</taxon>
        <taxon>Streptomycetaceae</taxon>
        <taxon>Streptomyces</taxon>
    </lineage>
</organism>
<proteinExistence type="predicted"/>
<feature type="transmembrane region" description="Helical" evidence="8">
    <location>
        <begin position="544"/>
        <end position="562"/>
    </location>
</feature>
<feature type="region of interest" description="Disordered" evidence="7">
    <location>
        <begin position="788"/>
        <end position="809"/>
    </location>
</feature>
<keyword evidence="5" id="KW-0862">Zinc</keyword>
<dbReference type="Gene3D" id="3.30.2010.10">
    <property type="entry name" value="Metalloproteases ('zincins'), catalytic domain"/>
    <property type="match status" value="1"/>
</dbReference>
<evidence type="ECO:0000256" key="8">
    <source>
        <dbReference type="SAM" id="Phobius"/>
    </source>
</evidence>
<sequence>MLTRLPRLLRSGVIDTGLRFVLLITLAVASSVAMLNVMLKSSSDRLSDSSLGCFLAAGMDPSRVDLENLTLAGRRYSSALDECLSRVPPSRVNAAGLVIAVLGLVVAAVVVYVWLLPRFRDARTRPVDDATLAAELAELSVLSEVGPGVRFREDPTRTTAGAVAYGRAGRYTVCLHTGLIVRRASDPDGFRAVVLHELAHIRNHDVDFAYGSTALWRACVVVALLPYLLREGGLLVISLLDTGSSPLSADASAFRPALVSNVARYLLSGLLLVAIVHLARANLLRRRELHADLQAVSWGANPAAWDHPDPSGPVAAPLRRLTTLLRTHPDWAERRRVLARPGRMSDPGSLEMLLVGVAAWLLVRQLNAAPGLGGSAIPSLLTALLAAPALVLVPARSTRQGSGPGVRAGLWLGVGLAVGVFVVGGNTASVWLVGQPQYMVWLVLVAVVPAVWSAQFHRMTLTLKGAGPRAVAIALNFLATLFQLWAGLLWWEKNGSLLSLGYADNDRRVAEWINDTFTGPWQDFSHELSAIDTLWHIVLLPHETVPGIAALMMSLVPLLPYVRGRRVGLRLRRMLATGFAGGLLCALGFLAVAFALRSRRPAAIMERAGAYGTVLMWGQMLALCGACAITAAMVAGVSRSYWLLRALLATQVLQYTAYAALYLLGSADGCLGPSNMYGNQCHWIPANGLTAVKLMATQSLAVTVFLSAFAALAGAGLGRAIRRLRLRVRPSAVPRPASAAPPHPSPSQVPPPPGRRTWRPLLRRSAVLALGLPGALLGIVAQTDILDPPRSIPTPADSPAGLQTPPPARTSAEIQRWQARAWLTMGGLDRDEAIGHAFGAIGDALTSKTSTDEQIHQLCGDLDQQISTMQKFFPIPLRDIQQTYSQGLRRLQHGSQDCKDALSTSRGAKPLTHDERVRLFDTSLDEMEDGVRTAMDAMSKLAEIVTKQET</sequence>
<feature type="transmembrane region" description="Helical" evidence="8">
    <location>
        <begin position="616"/>
        <end position="635"/>
    </location>
</feature>
<feature type="transmembrane region" description="Helical" evidence="8">
    <location>
        <begin position="642"/>
        <end position="664"/>
    </location>
</feature>
<dbReference type="GO" id="GO:0046872">
    <property type="term" value="F:metal ion binding"/>
    <property type="evidence" value="ECO:0007669"/>
    <property type="project" value="UniProtKB-KW"/>
</dbReference>
<dbReference type="Proteomes" id="UP000231791">
    <property type="component" value="Chromosome"/>
</dbReference>
<protein>
    <submittedName>
        <fullName evidence="9">Uncharacterized protein</fullName>
    </submittedName>
</protein>
<reference evidence="9 10" key="1">
    <citation type="submission" date="2017-11" db="EMBL/GenBank/DDBJ databases">
        <title>Complete genome sequence of Streptomyces lavendulae subsp. lavendulae CCM 3239 (formerly 'Streptomyces aureofaciens CCM 3239'), the producer of the angucycline-type antibiotic auricin.</title>
        <authorList>
            <person name="Busche T."/>
            <person name="Novakova R."/>
            <person name="Al'Dilaimi A."/>
            <person name="Homerova D."/>
            <person name="Feckova L."/>
            <person name="Rezuchova B."/>
            <person name="Mingyar E."/>
            <person name="Csolleiova D."/>
            <person name="Bekeova C."/>
            <person name="Winkler A."/>
            <person name="Sevcikova B."/>
            <person name="Kalinowski J."/>
            <person name="Kormanec J."/>
            <person name="Ruckert C."/>
        </authorList>
    </citation>
    <scope>NUCLEOTIDE SEQUENCE [LARGE SCALE GENOMIC DNA]</scope>
    <source>
        <strain evidence="9 10">CCM 3239</strain>
    </source>
</reference>
<evidence type="ECO:0000313" key="10">
    <source>
        <dbReference type="Proteomes" id="UP000231791"/>
    </source>
</evidence>
<feature type="region of interest" description="Disordered" evidence="7">
    <location>
        <begin position="732"/>
        <end position="758"/>
    </location>
</feature>
<evidence type="ECO:0000256" key="6">
    <source>
        <dbReference type="ARBA" id="ARBA00023049"/>
    </source>
</evidence>
<keyword evidence="2" id="KW-0645">Protease</keyword>
<dbReference type="GeneID" id="49381629"/>
<keyword evidence="6" id="KW-0482">Metalloprotease</keyword>
<feature type="transmembrane region" description="Helical" evidence="8">
    <location>
        <begin position="262"/>
        <end position="279"/>
    </location>
</feature>
<evidence type="ECO:0000256" key="3">
    <source>
        <dbReference type="ARBA" id="ARBA00022723"/>
    </source>
</evidence>
<name>A0A2K8P6K3_STRLA</name>
<accession>A0A2K8P6K3</accession>
<feature type="transmembrane region" description="Helical" evidence="8">
    <location>
        <begin position="438"/>
        <end position="458"/>
    </location>
</feature>
<keyword evidence="8" id="KW-1133">Transmembrane helix</keyword>
<feature type="transmembrane region" description="Helical" evidence="8">
    <location>
        <begin position="344"/>
        <end position="363"/>
    </location>
</feature>
<dbReference type="Pfam" id="PF01435">
    <property type="entry name" value="Peptidase_M48"/>
    <property type="match status" value="1"/>
</dbReference>
<dbReference type="RefSeq" id="WP_051840377.1">
    <property type="nucleotide sequence ID" value="NZ_CP024985.1"/>
</dbReference>
<feature type="compositionally biased region" description="Pro residues" evidence="7">
    <location>
        <begin position="739"/>
        <end position="754"/>
    </location>
</feature>
<dbReference type="GO" id="GO:0006508">
    <property type="term" value="P:proteolysis"/>
    <property type="evidence" value="ECO:0007669"/>
    <property type="project" value="UniProtKB-KW"/>
</dbReference>
<dbReference type="InterPro" id="IPR001915">
    <property type="entry name" value="Peptidase_M48"/>
</dbReference>
<evidence type="ECO:0000256" key="2">
    <source>
        <dbReference type="ARBA" id="ARBA00022670"/>
    </source>
</evidence>
<feature type="transmembrane region" description="Helical" evidence="8">
    <location>
        <begin position="700"/>
        <end position="721"/>
    </location>
</feature>
<evidence type="ECO:0000256" key="1">
    <source>
        <dbReference type="ARBA" id="ARBA00001947"/>
    </source>
</evidence>